<comment type="caution">
    <text evidence="3">The sequence shown here is derived from an EMBL/GenBank/DDBJ whole genome shotgun (WGS) entry which is preliminary data.</text>
</comment>
<dbReference type="InterPro" id="IPR028994">
    <property type="entry name" value="Integrin_alpha_N"/>
</dbReference>
<feature type="signal peptide" evidence="2">
    <location>
        <begin position="1"/>
        <end position="22"/>
    </location>
</feature>
<organism evidence="3 4">
    <name type="scientific">Deinococcus cellulosilyticus (strain DSM 18568 / NBRC 106333 / KACC 11606 / 5516J-15)</name>
    <dbReference type="NCBI Taxonomy" id="1223518"/>
    <lineage>
        <taxon>Bacteria</taxon>
        <taxon>Thermotogati</taxon>
        <taxon>Deinococcota</taxon>
        <taxon>Deinococci</taxon>
        <taxon>Deinococcales</taxon>
        <taxon>Deinococcaceae</taxon>
        <taxon>Deinococcus</taxon>
    </lineage>
</organism>
<dbReference type="AlphaFoldDB" id="A0A511N1Y5"/>
<keyword evidence="4" id="KW-1185">Reference proteome</keyword>
<sequence length="767" mass="79204">MLMRTKLALTGLMLTALLSACSSTQHPVSQQPAERFKVLGTIDLPVGIQAGIQPQSFTVASLQLKVGTTSHVDYNGYRYINTTYEIRNASSAGTPSPTPKTNVTFLAVDTTNTLNDTAVRILKKSDNTDANPALATQVVPAGNITTGPALASAQSMQVFTSDETGSLTGLPAHIQKVFGYGFVVDKVGGGRTLDANPAVNNYQGTLTLSVKVPLQNPIANTPHILTLSMIYVEDSVTQVTESAEEQALGNSGLAARVTAAGASRVNVFPGSTYNGTKRTICSVPVSNTVSPSYLINQENRVTTFTPNITSLASKSSAVNATLGYCDDVVPTLSGSTPQNQLVIHAFQTGKRLTSKNSSNAGTFSQTGQNWTYTPTVGGAFKPGEVVEVTVVGGTTLNSSSRRFRVAGAAEGAAGYNTPATYTEANSAQQVRFGDVDGDGDVDIVTGHSSTGIGVHKNNGNGTFAARVDYAATGTPQGIELGDIDNDGDLDVAVGNNGNCGPCTLSVLINNGSGVYTAGTSLTTTGAGGSFGSSTLGVNLGDFNNDGNLDLAGASNQYVTVWQGNGDGTFSNRQDLFIDGSATASNIGIGDLNNDGYMDMVATTSSFNKLSVYINKADGTVGFNTRVDYNAGPNVRGVAMGDLNKDGKLDVITGHIENTNGFTVYLGNGNGTLATGTTTDTAGFPHNQMTLGDINGDGNLDLIVANPTITPNTGFTYYLGTGNGTFGTGVFHALSANTRGVAVGDLNGDGKLDVAATNSSVLNIYLKK</sequence>
<dbReference type="PANTHER" id="PTHR46580:SF2">
    <property type="entry name" value="MAM DOMAIN-CONTAINING PROTEIN"/>
    <property type="match status" value="1"/>
</dbReference>
<evidence type="ECO:0008006" key="5">
    <source>
        <dbReference type="Google" id="ProtNLM"/>
    </source>
</evidence>
<dbReference type="EMBL" id="BJXB01000010">
    <property type="protein sequence ID" value="GEM46863.1"/>
    <property type="molecule type" value="Genomic_DNA"/>
</dbReference>
<dbReference type="SUPFAM" id="SSF69318">
    <property type="entry name" value="Integrin alpha N-terminal domain"/>
    <property type="match status" value="2"/>
</dbReference>
<accession>A0A511N1Y5</accession>
<feature type="chain" id="PRO_5022232109" description="FG-GAP repeat protein" evidence="2">
    <location>
        <begin position="23"/>
        <end position="767"/>
    </location>
</feature>
<dbReference type="Pfam" id="PF13517">
    <property type="entry name" value="FG-GAP_3"/>
    <property type="match status" value="3"/>
</dbReference>
<keyword evidence="1 2" id="KW-0732">Signal</keyword>
<evidence type="ECO:0000313" key="4">
    <source>
        <dbReference type="Proteomes" id="UP000321306"/>
    </source>
</evidence>
<evidence type="ECO:0000313" key="3">
    <source>
        <dbReference type="EMBL" id="GEM46863.1"/>
    </source>
</evidence>
<gene>
    <name evidence="3" type="ORF">DC3_24980</name>
</gene>
<protein>
    <recommendedName>
        <fullName evidence="5">FG-GAP repeat protein</fullName>
    </recommendedName>
</protein>
<reference evidence="3 4" key="1">
    <citation type="submission" date="2019-07" db="EMBL/GenBank/DDBJ databases">
        <title>Whole genome shotgun sequence of Deinococcus cellulosilyticus NBRC 106333.</title>
        <authorList>
            <person name="Hosoyama A."/>
            <person name="Uohara A."/>
            <person name="Ohji S."/>
            <person name="Ichikawa N."/>
        </authorList>
    </citation>
    <scope>NUCLEOTIDE SEQUENCE [LARGE SCALE GENOMIC DNA]</scope>
    <source>
        <strain evidence="3 4">NBRC 106333</strain>
    </source>
</reference>
<dbReference type="PROSITE" id="PS51257">
    <property type="entry name" value="PROKAR_LIPOPROTEIN"/>
    <property type="match status" value="1"/>
</dbReference>
<dbReference type="Gene3D" id="2.130.10.130">
    <property type="entry name" value="Integrin alpha, N-terminal"/>
    <property type="match status" value="2"/>
</dbReference>
<dbReference type="PANTHER" id="PTHR46580">
    <property type="entry name" value="SENSOR KINASE-RELATED"/>
    <property type="match status" value="1"/>
</dbReference>
<evidence type="ECO:0000256" key="2">
    <source>
        <dbReference type="SAM" id="SignalP"/>
    </source>
</evidence>
<dbReference type="InterPro" id="IPR013517">
    <property type="entry name" value="FG-GAP"/>
</dbReference>
<evidence type="ECO:0000256" key="1">
    <source>
        <dbReference type="ARBA" id="ARBA00022729"/>
    </source>
</evidence>
<dbReference type="Proteomes" id="UP000321306">
    <property type="component" value="Unassembled WGS sequence"/>
</dbReference>
<name>A0A511N1Y5_DEIC1</name>
<proteinExistence type="predicted"/>